<dbReference type="InterPro" id="IPR000374">
    <property type="entry name" value="PC_trans"/>
</dbReference>
<gene>
    <name evidence="20" type="ORF">AAA073_00885</name>
</gene>
<evidence type="ECO:0000256" key="9">
    <source>
        <dbReference type="ARBA" id="ARBA00022516"/>
    </source>
</evidence>
<organism evidence="20 21">
    <name type="scientific">Peptoniphilus senegalensis</name>
    <dbReference type="NCBI Taxonomy" id="1465757"/>
    <lineage>
        <taxon>Bacteria</taxon>
        <taxon>Bacillati</taxon>
        <taxon>Bacillota</taxon>
        <taxon>Tissierellia</taxon>
        <taxon>Tissierellales</taxon>
        <taxon>Peptoniphilaceae</taxon>
        <taxon>Peptoniphilus</taxon>
    </lineage>
</organism>
<keyword evidence="21" id="KW-1185">Reference proteome</keyword>
<keyword evidence="16" id="KW-0594">Phospholipid biosynthesis</keyword>
<evidence type="ECO:0000256" key="14">
    <source>
        <dbReference type="ARBA" id="ARBA00023098"/>
    </source>
</evidence>
<evidence type="ECO:0000256" key="2">
    <source>
        <dbReference type="ARBA" id="ARBA00004651"/>
    </source>
</evidence>
<feature type="transmembrane region" description="Helical" evidence="19">
    <location>
        <begin position="181"/>
        <end position="199"/>
    </location>
</feature>
<dbReference type="PANTHER" id="PTHR46382:SF1">
    <property type="entry name" value="PHOSPHATIDATE CYTIDYLYLTRANSFERASE"/>
    <property type="match status" value="1"/>
</dbReference>
<evidence type="ECO:0000256" key="17">
    <source>
        <dbReference type="ARBA" id="ARBA00023264"/>
    </source>
</evidence>
<keyword evidence="8" id="KW-1003">Cell membrane</keyword>
<sequence>MIFNREIEGMEVYNLTDLQKRVSTGIVGIFLIILIFYLGLNAIKISFFILTLEALREIYNALFKKGIKLFLPTLFLGAFITFLCSFLDRNLIYALVLFFIINSCLLVILENYEIKDYAYTTFIYFYVIFLLNLLASIDDIYLIISAFVISFSTDTFAYFVGSTFGKHKLIEKVSPNKSVEGAIGGTFFSLVITTIYFVMLNKYNGVYNINALVLLIILLSSIAGQFGDLFASKIKRYTEIKDYAQILPGHGGILDRFDSLIFISPFIYILYNLI</sequence>
<evidence type="ECO:0000256" key="5">
    <source>
        <dbReference type="ARBA" id="ARBA00010185"/>
    </source>
</evidence>
<keyword evidence="15 19" id="KW-0472">Membrane</keyword>
<dbReference type="RefSeq" id="WP_349187740.1">
    <property type="nucleotide sequence ID" value="NZ_JBBNPP010000001.1"/>
</dbReference>
<feature type="transmembrane region" description="Helical" evidence="19">
    <location>
        <begin position="91"/>
        <end position="109"/>
    </location>
</feature>
<proteinExistence type="inferred from homology"/>
<evidence type="ECO:0000256" key="15">
    <source>
        <dbReference type="ARBA" id="ARBA00023136"/>
    </source>
</evidence>
<evidence type="ECO:0000256" key="7">
    <source>
        <dbReference type="ARBA" id="ARBA00019373"/>
    </source>
</evidence>
<evidence type="ECO:0000256" key="6">
    <source>
        <dbReference type="ARBA" id="ARBA00012487"/>
    </source>
</evidence>
<feature type="transmembrane region" description="Helical" evidence="19">
    <location>
        <begin position="26"/>
        <end position="55"/>
    </location>
</feature>
<evidence type="ECO:0000256" key="16">
    <source>
        <dbReference type="ARBA" id="ARBA00023209"/>
    </source>
</evidence>
<evidence type="ECO:0000256" key="4">
    <source>
        <dbReference type="ARBA" id="ARBA00005189"/>
    </source>
</evidence>
<evidence type="ECO:0000256" key="1">
    <source>
        <dbReference type="ARBA" id="ARBA00001698"/>
    </source>
</evidence>
<evidence type="ECO:0000256" key="8">
    <source>
        <dbReference type="ARBA" id="ARBA00022475"/>
    </source>
</evidence>
<keyword evidence="10 18" id="KW-0808">Transferase</keyword>
<feature type="transmembrane region" description="Helical" evidence="19">
    <location>
        <begin position="116"/>
        <end position="134"/>
    </location>
</feature>
<keyword evidence="12 18" id="KW-0548">Nucleotidyltransferase</keyword>
<feature type="transmembrane region" description="Helical" evidence="19">
    <location>
        <begin position="140"/>
        <end position="160"/>
    </location>
</feature>
<dbReference type="Pfam" id="PF01148">
    <property type="entry name" value="CTP_transf_1"/>
    <property type="match status" value="1"/>
</dbReference>
<evidence type="ECO:0000256" key="3">
    <source>
        <dbReference type="ARBA" id="ARBA00005119"/>
    </source>
</evidence>
<dbReference type="EMBL" id="JBBNPP010000001">
    <property type="protein sequence ID" value="MEQ3345985.1"/>
    <property type="molecule type" value="Genomic_DNA"/>
</dbReference>
<feature type="transmembrane region" description="Helical" evidence="19">
    <location>
        <begin position="211"/>
        <end position="232"/>
    </location>
</feature>
<evidence type="ECO:0000256" key="11">
    <source>
        <dbReference type="ARBA" id="ARBA00022692"/>
    </source>
</evidence>
<comment type="pathway">
    <text evidence="3 18">Phospholipid metabolism; CDP-diacylglycerol biosynthesis; CDP-diacylglycerol from sn-glycerol 3-phosphate: step 3/3.</text>
</comment>
<reference evidence="20 21" key="1">
    <citation type="submission" date="2024-04" db="EMBL/GenBank/DDBJ databases">
        <title>Human intestinal bacterial collection.</title>
        <authorList>
            <person name="Pauvert C."/>
            <person name="Hitch T.C.A."/>
            <person name="Clavel T."/>
        </authorList>
    </citation>
    <scope>NUCLEOTIDE SEQUENCE [LARGE SCALE GENOMIC DNA]</scope>
    <source>
        <strain evidence="20 21">CLA-SR-H019</strain>
    </source>
</reference>
<comment type="subcellular location">
    <subcellularLocation>
        <location evidence="2">Cell membrane</location>
        <topology evidence="2">Multi-pass membrane protein</topology>
    </subcellularLocation>
</comment>
<evidence type="ECO:0000256" key="18">
    <source>
        <dbReference type="RuleBase" id="RU003938"/>
    </source>
</evidence>
<dbReference type="PROSITE" id="PS01315">
    <property type="entry name" value="CDS"/>
    <property type="match status" value="1"/>
</dbReference>
<evidence type="ECO:0000256" key="12">
    <source>
        <dbReference type="ARBA" id="ARBA00022695"/>
    </source>
</evidence>
<dbReference type="Proteomes" id="UP001491691">
    <property type="component" value="Unassembled WGS sequence"/>
</dbReference>
<evidence type="ECO:0000256" key="10">
    <source>
        <dbReference type="ARBA" id="ARBA00022679"/>
    </source>
</evidence>
<protein>
    <recommendedName>
        <fullName evidence="7 18">Phosphatidate cytidylyltransferase</fullName>
        <ecNumber evidence="6 18">2.7.7.41</ecNumber>
    </recommendedName>
</protein>
<evidence type="ECO:0000256" key="19">
    <source>
        <dbReference type="SAM" id="Phobius"/>
    </source>
</evidence>
<dbReference type="PANTHER" id="PTHR46382">
    <property type="entry name" value="PHOSPHATIDATE CYTIDYLYLTRANSFERASE"/>
    <property type="match status" value="1"/>
</dbReference>
<comment type="caution">
    <text evidence="20">The sequence shown here is derived from an EMBL/GenBank/DDBJ whole genome shotgun (WGS) entry which is preliminary data.</text>
</comment>
<keyword evidence="17" id="KW-1208">Phospholipid metabolism</keyword>
<feature type="transmembrane region" description="Helical" evidence="19">
    <location>
        <begin position="67"/>
        <end position="85"/>
    </location>
</feature>
<comment type="similarity">
    <text evidence="5 18">Belongs to the CDS family.</text>
</comment>
<keyword evidence="11 18" id="KW-0812">Transmembrane</keyword>
<comment type="pathway">
    <text evidence="4">Lipid metabolism.</text>
</comment>
<keyword evidence="13 19" id="KW-1133">Transmembrane helix</keyword>
<keyword evidence="14" id="KW-0443">Lipid metabolism</keyword>
<comment type="catalytic activity">
    <reaction evidence="1 18">
        <text>a 1,2-diacyl-sn-glycero-3-phosphate + CTP + H(+) = a CDP-1,2-diacyl-sn-glycerol + diphosphate</text>
        <dbReference type="Rhea" id="RHEA:16229"/>
        <dbReference type="ChEBI" id="CHEBI:15378"/>
        <dbReference type="ChEBI" id="CHEBI:33019"/>
        <dbReference type="ChEBI" id="CHEBI:37563"/>
        <dbReference type="ChEBI" id="CHEBI:58332"/>
        <dbReference type="ChEBI" id="CHEBI:58608"/>
        <dbReference type="EC" id="2.7.7.41"/>
    </reaction>
</comment>
<dbReference type="GO" id="GO:0004605">
    <property type="term" value="F:phosphatidate cytidylyltransferase activity"/>
    <property type="evidence" value="ECO:0007669"/>
    <property type="project" value="UniProtKB-EC"/>
</dbReference>
<accession>A0ABV1IYJ5</accession>
<evidence type="ECO:0000313" key="20">
    <source>
        <dbReference type="EMBL" id="MEQ3345985.1"/>
    </source>
</evidence>
<keyword evidence="9" id="KW-0444">Lipid biosynthesis</keyword>
<evidence type="ECO:0000313" key="21">
    <source>
        <dbReference type="Proteomes" id="UP001491691"/>
    </source>
</evidence>
<name>A0ABV1IYJ5_9FIRM</name>
<evidence type="ECO:0000256" key="13">
    <source>
        <dbReference type="ARBA" id="ARBA00022989"/>
    </source>
</evidence>
<dbReference type="EC" id="2.7.7.41" evidence="6 18"/>